<sequence length="116" mass="13140">MVLPNVLYNIAVLLFVLNLSTLVVLFVGWLTHANYYYKLYETVDDVAIFVHSLFTAIFGFIGIIGYLVDDSKPRLFDAIISLNGLYVAAILLVIVLGYLQGYIMKVHNYFGNKRGR</sequence>
<dbReference type="Proteomes" id="UP000223891">
    <property type="component" value="Segment"/>
</dbReference>
<organism evidence="2 3">
    <name type="scientific">Pectobacterium phage vB_PcaM_CBB</name>
    <dbReference type="NCBI Taxonomy" id="2772511"/>
    <lineage>
        <taxon>Viruses</taxon>
        <taxon>Duplodnaviria</taxon>
        <taxon>Heunggongvirae</taxon>
        <taxon>Uroviricota</taxon>
        <taxon>Caudoviricetes</taxon>
        <taxon>Mimasvirus</taxon>
        <taxon>Mimasvirus CBB</taxon>
    </lineage>
</organism>
<protein>
    <submittedName>
        <fullName evidence="2">Putative membrane protein</fullName>
    </submittedName>
</protein>
<keyword evidence="1" id="KW-0472">Membrane</keyword>
<proteinExistence type="predicted"/>
<accession>A0A1L2CVT2</accession>
<evidence type="ECO:0000313" key="3">
    <source>
        <dbReference type="Proteomes" id="UP000223891"/>
    </source>
</evidence>
<keyword evidence="3" id="KW-1185">Reference proteome</keyword>
<feature type="transmembrane region" description="Helical" evidence="1">
    <location>
        <begin position="6"/>
        <end position="27"/>
    </location>
</feature>
<feature type="transmembrane region" description="Helical" evidence="1">
    <location>
        <begin position="80"/>
        <end position="99"/>
    </location>
</feature>
<keyword evidence="1" id="KW-0812">Transmembrane</keyword>
<dbReference type="EMBL" id="KU574722">
    <property type="protein sequence ID" value="AMM44106.1"/>
    <property type="molecule type" value="Genomic_DNA"/>
</dbReference>
<gene>
    <name evidence="2" type="ORF">CBB_543</name>
</gene>
<reference evidence="3" key="1">
    <citation type="submission" date="2016-01" db="EMBL/GenBank/DDBJ databases">
        <title>Isolation and Characterization of Enterobacteria phage CBB.</title>
        <authorList>
            <person name="Buttimer C.T.H."/>
            <person name="Hendrix H."/>
            <person name="Alexandre H."/>
            <person name="O'Mahony J."/>
            <person name="Lavigne R."/>
            <person name="Coffey A."/>
        </authorList>
    </citation>
    <scope>NUCLEOTIDE SEQUENCE [LARGE SCALE GENOMIC DNA]</scope>
</reference>
<name>A0A1L2CVT2_9CAUD</name>
<evidence type="ECO:0000313" key="2">
    <source>
        <dbReference type="EMBL" id="AMM44106.1"/>
    </source>
</evidence>
<keyword evidence="1" id="KW-1133">Transmembrane helix</keyword>
<evidence type="ECO:0000256" key="1">
    <source>
        <dbReference type="SAM" id="Phobius"/>
    </source>
</evidence>
<feature type="transmembrane region" description="Helical" evidence="1">
    <location>
        <begin position="48"/>
        <end position="68"/>
    </location>
</feature>